<dbReference type="GO" id="GO:0000049">
    <property type="term" value="F:tRNA binding"/>
    <property type="evidence" value="ECO:0007669"/>
    <property type="project" value="InterPro"/>
</dbReference>
<evidence type="ECO:0000256" key="6">
    <source>
        <dbReference type="ARBA" id="ARBA00022598"/>
    </source>
</evidence>
<feature type="domain" description="Methionyl/Valyl/Leucyl/Isoleucyl-tRNA synthetase anticodon-binding" evidence="20">
    <location>
        <begin position="932"/>
        <end position="1075"/>
    </location>
</feature>
<dbReference type="EMBL" id="PCTS01000040">
    <property type="protein sequence ID" value="PIP86274.1"/>
    <property type="molecule type" value="Genomic_DNA"/>
</dbReference>
<protein>
    <recommendedName>
        <fullName evidence="15">Isoleucine--tRNA ligase</fullName>
        <ecNumber evidence="15">6.1.1.5</ecNumber>
    </recommendedName>
    <alternativeName>
        <fullName evidence="15">Isoleucyl-tRNA synthetase</fullName>
        <shortName evidence="15">IleRS</shortName>
    </alternativeName>
</protein>
<evidence type="ECO:0000256" key="13">
    <source>
        <dbReference type="ARBA" id="ARBA00025217"/>
    </source>
</evidence>
<dbReference type="Gene3D" id="1.10.730.10">
    <property type="entry name" value="Isoleucyl-tRNA Synthetase, Domain 1"/>
    <property type="match status" value="1"/>
</dbReference>
<dbReference type="InterPro" id="IPR033709">
    <property type="entry name" value="Anticodon_Ile_ABEc"/>
</dbReference>
<feature type="binding site" evidence="17">
    <location>
        <position position="613"/>
    </location>
    <ligand>
        <name>substrate</name>
    </ligand>
</feature>
<evidence type="ECO:0000256" key="8">
    <source>
        <dbReference type="ARBA" id="ARBA00022741"/>
    </source>
</evidence>
<evidence type="ECO:0000259" key="19">
    <source>
        <dbReference type="Pfam" id="PF00133"/>
    </source>
</evidence>
<dbReference type="Pfam" id="PF08264">
    <property type="entry name" value="Anticodon_1"/>
    <property type="match status" value="1"/>
</dbReference>
<dbReference type="Pfam" id="PF00133">
    <property type="entry name" value="tRNA-synt_1"/>
    <property type="match status" value="2"/>
</dbReference>
<dbReference type="InterPro" id="IPR009080">
    <property type="entry name" value="tRNAsynth_Ia_anticodon-bd"/>
</dbReference>
<evidence type="ECO:0000256" key="4">
    <source>
        <dbReference type="ARBA" id="ARBA00011245"/>
    </source>
</evidence>
<evidence type="ECO:0000256" key="11">
    <source>
        <dbReference type="ARBA" id="ARBA00022917"/>
    </source>
</evidence>
<keyword evidence="12 15" id="KW-0030">Aminoacyl-tRNA synthetase</keyword>
<dbReference type="CDD" id="cd07067">
    <property type="entry name" value="HP_PGM_like"/>
    <property type="match status" value="1"/>
</dbReference>
<comment type="subunit">
    <text evidence="4 15">Monomer.</text>
</comment>
<feature type="short sequence motif" description="'KMSKS' region" evidence="15">
    <location>
        <begin position="851"/>
        <end position="855"/>
    </location>
</feature>
<gene>
    <name evidence="15" type="primary">ileS</name>
    <name evidence="21" type="ORF">COW82_02915</name>
</gene>
<keyword evidence="7 15" id="KW-0479">Metal-binding</keyword>
<comment type="subcellular location">
    <subcellularLocation>
        <location evidence="2 15">Cytoplasm</location>
    </subcellularLocation>
</comment>
<dbReference type="Pfam" id="PF00300">
    <property type="entry name" value="His_Phos_1"/>
    <property type="match status" value="1"/>
</dbReference>
<comment type="catalytic activity">
    <reaction evidence="14 15">
        <text>tRNA(Ile) + L-isoleucine + ATP = L-isoleucyl-tRNA(Ile) + AMP + diphosphate</text>
        <dbReference type="Rhea" id="RHEA:11060"/>
        <dbReference type="Rhea" id="RHEA-COMP:9666"/>
        <dbReference type="Rhea" id="RHEA-COMP:9695"/>
        <dbReference type="ChEBI" id="CHEBI:30616"/>
        <dbReference type="ChEBI" id="CHEBI:33019"/>
        <dbReference type="ChEBI" id="CHEBI:58045"/>
        <dbReference type="ChEBI" id="CHEBI:78442"/>
        <dbReference type="ChEBI" id="CHEBI:78528"/>
        <dbReference type="ChEBI" id="CHEBI:456215"/>
        <dbReference type="EC" id="6.1.1.5"/>
    </reaction>
</comment>
<dbReference type="SUPFAM" id="SSF53254">
    <property type="entry name" value="Phosphoglycerate mutase-like"/>
    <property type="match status" value="1"/>
</dbReference>
<sequence length="1201" mass="137742">MLEDKDNFKKSASAPPSPEVPPSPKATDGHGTDGHGKAMAGKSDIAKRKPASEKSSARQGRKPASAQGSGEAKSEIAKKEEEILKFWQENKIFEKSLEQNEGNKPFVFYEGPPTANGRPGIHHLESRAFKDIILRFKTMRGFYVRRKAGWDTHGLPVELEVEKELGLKNKKEIEEYGIAKFNQKCRKNVWKYIEEWGKFTDRIAFWLDKENAYITYQPQYIESLWHIISHISSRGLLYKDYKVVPWCPRCGTAISSHEVAQGYKEVMDTSVYVKFKAKGVEEYFLAWTTTPWTLPGNVALAVGGDISYLKVKTKGDVLWLSKDRTGILEKDFEILEEVKGKDLLGRAYEPLFPHLSKVLPESEKQKLPQAYKIYKAPFVSTEDGSGIVHTAVMYGADDFDLGTGIGLPKHHLVDPEGKFTSDVLEYEGLFVRDADKKILADLGKRGLVLKTEEIRHTYPFCWRCQTSLIYYARDSWYIRMSALKDELVKENKTINWEPSHLKEGRFGEWLKEVKDWAISRERYWGTPLPIWECSSCGKKRVVGSIEELSLGQNNNRYFFIRHGQAKSNLENHIDSGEDQNNHLTEKGRADILKSAQALKKEKIDLIISSPILRTKEAARILSKELGLDVIYDDRIKEKNFGKYDGQSLEDYNSFFANPKQKFIVRCPGGENRNDIRKRIGEFAYDIDGKYKDKTILIVSHGTPLHLMHGVFGGWSDQEIIDKSPYLQNSEIIEMKFKNLPHNEYYELDLHRPYIDEVLLSCSCGGEMRRVKEVMDVWFDSGAMPFAEDHYPFENKKWIEGAGYPADYVSEAIDQTRGWFYTLHAIGILMGRGRAFKNVISLGHIMDKNGKKMSKSLGNVVQPWEEINTYGVDAIRFWAYSVNQPGESKNYEKESITENVRKVINLLNNIYKFYDTYAEEDAGEGYGGKHILDKWIISQLGRLARKNTEDLENYKIFESARRIKNFINDFSTWYIRRSRERFKGEDAEDRKDSIRTTRFVLLELSKLAAPFLPYICEDIYKKAGGGKESVHLEDWPEYDSYHKDEKLLDSMEKTRAVVSSALEARAKSNVKVRQPLGLLTLKGPKLDDELVFLIKDEVNVKNVLFDEKLDKDVLLDVSITPELQEEGRARELIRQIQNLRKEEGLNPNDAATLLISSEEKLSFVLRFKDEIKRVCGLKGILWEGGGKEIQIGDISLKISILK</sequence>
<evidence type="ECO:0000256" key="2">
    <source>
        <dbReference type="ARBA" id="ARBA00004496"/>
    </source>
</evidence>
<reference evidence="21 22" key="1">
    <citation type="submission" date="2017-09" db="EMBL/GenBank/DDBJ databases">
        <title>Depth-based differentiation of microbial function through sediment-hosted aquifers and enrichment of novel symbionts in the deep terrestrial subsurface.</title>
        <authorList>
            <person name="Probst A.J."/>
            <person name="Ladd B."/>
            <person name="Jarett J.K."/>
            <person name="Geller-Mcgrath D.E."/>
            <person name="Sieber C.M."/>
            <person name="Emerson J.B."/>
            <person name="Anantharaman K."/>
            <person name="Thomas B.C."/>
            <person name="Malmstrom R."/>
            <person name="Stieglmeier M."/>
            <person name="Klingl A."/>
            <person name="Woyke T."/>
            <person name="Ryan C.M."/>
            <person name="Banfield J.F."/>
        </authorList>
    </citation>
    <scope>NUCLEOTIDE SEQUENCE [LARGE SCALE GENOMIC DNA]</scope>
    <source>
        <strain evidence="21">CG22_combo_CG10-13_8_21_14_all_43_18</strain>
    </source>
</reference>
<dbReference type="SUPFAM" id="SSF50677">
    <property type="entry name" value="ValRS/IleRS/LeuRS editing domain"/>
    <property type="match status" value="1"/>
</dbReference>
<name>A0A2H0DVR9_9BACT</name>
<dbReference type="InterPro" id="IPR009008">
    <property type="entry name" value="Val/Leu/Ile-tRNA-synth_edit"/>
</dbReference>
<dbReference type="GO" id="GO:0002161">
    <property type="term" value="F:aminoacyl-tRNA deacylase activity"/>
    <property type="evidence" value="ECO:0007669"/>
    <property type="project" value="InterPro"/>
</dbReference>
<comment type="cofactor">
    <cofactor evidence="1 15">
        <name>Zn(2+)</name>
        <dbReference type="ChEBI" id="CHEBI:29105"/>
    </cofactor>
</comment>
<keyword evidence="9 15" id="KW-0862">Zinc</keyword>
<evidence type="ECO:0000256" key="18">
    <source>
        <dbReference type="SAM" id="MobiDB-lite"/>
    </source>
</evidence>
<feature type="binding site" evidence="17">
    <location>
        <begin position="561"/>
        <end position="568"/>
    </location>
    <ligand>
        <name>substrate</name>
    </ligand>
</feature>
<dbReference type="Proteomes" id="UP000231276">
    <property type="component" value="Unassembled WGS sequence"/>
</dbReference>
<keyword evidence="11 15" id="KW-0648">Protein biosynthesis</keyword>
<dbReference type="PANTHER" id="PTHR42780">
    <property type="entry name" value="SOLEUCYL-TRNA SYNTHETASE"/>
    <property type="match status" value="1"/>
</dbReference>
<dbReference type="Gene3D" id="3.40.50.620">
    <property type="entry name" value="HUPs"/>
    <property type="match status" value="3"/>
</dbReference>
<feature type="domain" description="Aminoacyl-tRNA synthetase class Ia" evidence="19">
    <location>
        <begin position="746"/>
        <end position="880"/>
    </location>
</feature>
<keyword evidence="5 15" id="KW-0963">Cytoplasm</keyword>
<dbReference type="GO" id="GO:0008270">
    <property type="term" value="F:zinc ion binding"/>
    <property type="evidence" value="ECO:0007669"/>
    <property type="project" value="UniProtKB-UniRule"/>
</dbReference>
<feature type="short sequence motif" description="'HIGH' region" evidence="15">
    <location>
        <begin position="113"/>
        <end position="123"/>
    </location>
</feature>
<feature type="compositionally biased region" description="Basic and acidic residues" evidence="18">
    <location>
        <begin position="44"/>
        <end position="56"/>
    </location>
</feature>
<dbReference type="FunFam" id="3.40.50.620:FF:000063">
    <property type="entry name" value="Isoleucine--tRNA ligase"/>
    <property type="match status" value="1"/>
</dbReference>
<dbReference type="PANTHER" id="PTHR42780:SF1">
    <property type="entry name" value="ISOLEUCINE--TRNA LIGASE, CYTOPLASMIC"/>
    <property type="match status" value="1"/>
</dbReference>
<evidence type="ECO:0000256" key="10">
    <source>
        <dbReference type="ARBA" id="ARBA00022840"/>
    </source>
</evidence>
<organism evidence="21 22">
    <name type="scientific">Candidatus Campbellbacteria bacterium CG22_combo_CG10-13_8_21_14_all_43_18</name>
    <dbReference type="NCBI Taxonomy" id="1974530"/>
    <lineage>
        <taxon>Bacteria</taxon>
        <taxon>Candidatus Campbelliibacteriota</taxon>
    </lineage>
</organism>
<dbReference type="PRINTS" id="PR00984">
    <property type="entry name" value="TRNASYNTHILE"/>
</dbReference>
<evidence type="ECO:0000256" key="1">
    <source>
        <dbReference type="ARBA" id="ARBA00001947"/>
    </source>
</evidence>
<keyword evidence="10 15" id="KW-0067">ATP-binding</keyword>
<comment type="similarity">
    <text evidence="3 15">Belongs to the class-I aminoacyl-tRNA synthetase family. IleS type 2 subfamily.</text>
</comment>
<evidence type="ECO:0000313" key="21">
    <source>
        <dbReference type="EMBL" id="PIP86274.1"/>
    </source>
</evidence>
<evidence type="ECO:0000256" key="17">
    <source>
        <dbReference type="PIRSR" id="PIRSR613078-2"/>
    </source>
</evidence>
<feature type="binding site" evidence="15">
    <location>
        <position position="854"/>
    </location>
    <ligand>
        <name>ATP</name>
        <dbReference type="ChEBI" id="CHEBI:30616"/>
    </ligand>
</feature>
<dbReference type="InterPro" id="IPR013078">
    <property type="entry name" value="His_Pase_superF_clade-1"/>
</dbReference>
<dbReference type="InterPro" id="IPR002300">
    <property type="entry name" value="aa-tRNA-synth_Ia"/>
</dbReference>
<dbReference type="GO" id="GO:0004822">
    <property type="term" value="F:isoleucine-tRNA ligase activity"/>
    <property type="evidence" value="ECO:0007669"/>
    <property type="project" value="UniProtKB-UniRule"/>
</dbReference>
<dbReference type="InterPro" id="IPR013155">
    <property type="entry name" value="M/V/L/I-tRNA-synth_anticd-bd"/>
</dbReference>
<keyword evidence="8 15" id="KW-0547">Nucleotide-binding</keyword>
<dbReference type="Pfam" id="PF19302">
    <property type="entry name" value="DUF5915"/>
    <property type="match status" value="1"/>
</dbReference>
<evidence type="ECO:0000256" key="3">
    <source>
        <dbReference type="ARBA" id="ARBA00007078"/>
    </source>
</evidence>
<dbReference type="InterPro" id="IPR029033">
    <property type="entry name" value="His_PPase_superfam"/>
</dbReference>
<feature type="active site" description="Proton donor/acceptor" evidence="16">
    <location>
        <position position="637"/>
    </location>
</feature>
<evidence type="ECO:0000259" key="20">
    <source>
        <dbReference type="Pfam" id="PF08264"/>
    </source>
</evidence>
<dbReference type="InterPro" id="IPR023586">
    <property type="entry name" value="Ile-tRNA-ligase_type2"/>
</dbReference>
<feature type="active site" description="Tele-phosphohistidine intermediate" evidence="16">
    <location>
        <position position="562"/>
    </location>
</feature>
<keyword evidence="6 15" id="KW-0436">Ligase</keyword>
<dbReference type="HAMAP" id="MF_02003">
    <property type="entry name" value="Ile_tRNA_synth_type2"/>
    <property type="match status" value="1"/>
</dbReference>
<feature type="compositionally biased region" description="Basic and acidic residues" evidence="18">
    <location>
        <begin position="27"/>
        <end position="36"/>
    </location>
</feature>
<dbReference type="SUPFAM" id="SSF52374">
    <property type="entry name" value="Nucleotidylyl transferase"/>
    <property type="match status" value="1"/>
</dbReference>
<accession>A0A2H0DVR9</accession>
<dbReference type="EC" id="6.1.1.5" evidence="15"/>
<dbReference type="InterPro" id="IPR002301">
    <property type="entry name" value="Ile-tRNA-ligase"/>
</dbReference>
<dbReference type="CDD" id="cd07961">
    <property type="entry name" value="Anticodon_Ia_Ile_ABEc"/>
    <property type="match status" value="1"/>
</dbReference>
<evidence type="ECO:0000256" key="14">
    <source>
        <dbReference type="ARBA" id="ARBA00048359"/>
    </source>
</evidence>
<evidence type="ECO:0000313" key="22">
    <source>
        <dbReference type="Proteomes" id="UP000231276"/>
    </source>
</evidence>
<dbReference type="GO" id="GO:0005524">
    <property type="term" value="F:ATP binding"/>
    <property type="evidence" value="ECO:0007669"/>
    <property type="project" value="UniProtKB-UniRule"/>
</dbReference>
<comment type="function">
    <text evidence="13 15">Catalyzes the attachment of isoleucine to tRNA(Ile). As IleRS can inadvertently accommodate and process structurally similar amino acids such as valine, to avoid such errors it has two additional distinct tRNA(Ile)-dependent editing activities. One activity is designated as 'pretransfer' editing and involves the hydrolysis of activated Val-AMP. The other activity is designated 'posttransfer' editing and involves deacylation of mischarged Val-tRNA(Ile).</text>
</comment>
<evidence type="ECO:0000256" key="12">
    <source>
        <dbReference type="ARBA" id="ARBA00023146"/>
    </source>
</evidence>
<dbReference type="InterPro" id="IPR014729">
    <property type="entry name" value="Rossmann-like_a/b/a_fold"/>
</dbReference>
<comment type="caution">
    <text evidence="21">The sequence shown here is derived from an EMBL/GenBank/DDBJ whole genome shotgun (WGS) entry which is preliminary data.</text>
</comment>
<dbReference type="AlphaFoldDB" id="A0A2H0DVR9"/>
<evidence type="ECO:0000256" key="5">
    <source>
        <dbReference type="ARBA" id="ARBA00022490"/>
    </source>
</evidence>
<comment type="domain">
    <text evidence="15">IleRS has two distinct active sites: one for aminoacylation and one for editing. The misactivated valine is translocated from the active site to the editing site, which sterically excludes the correctly activated isoleucine. The single editing site contains two valyl binding pockets, one specific for each substrate (Val-AMP or Val-tRNA(Ile)).</text>
</comment>
<dbReference type="GO" id="GO:0006428">
    <property type="term" value="P:isoleucyl-tRNA aminoacylation"/>
    <property type="evidence" value="ECO:0007669"/>
    <property type="project" value="UniProtKB-UniRule"/>
</dbReference>
<dbReference type="GO" id="GO:0005737">
    <property type="term" value="C:cytoplasm"/>
    <property type="evidence" value="ECO:0007669"/>
    <property type="project" value="UniProtKB-SubCell"/>
</dbReference>
<dbReference type="SMART" id="SM00855">
    <property type="entry name" value="PGAM"/>
    <property type="match status" value="1"/>
</dbReference>
<evidence type="ECO:0000256" key="16">
    <source>
        <dbReference type="PIRSR" id="PIRSR613078-1"/>
    </source>
</evidence>
<evidence type="ECO:0000256" key="9">
    <source>
        <dbReference type="ARBA" id="ARBA00022833"/>
    </source>
</evidence>
<feature type="compositionally biased region" description="Pro residues" evidence="18">
    <location>
        <begin position="15"/>
        <end position="24"/>
    </location>
</feature>
<dbReference type="SUPFAM" id="SSF47323">
    <property type="entry name" value="Anticodon-binding domain of a subclass of class I aminoacyl-tRNA synthetases"/>
    <property type="match status" value="1"/>
</dbReference>
<feature type="region of interest" description="Disordered" evidence="18">
    <location>
        <begin position="1"/>
        <end position="75"/>
    </location>
</feature>
<feature type="domain" description="Aminoacyl-tRNA synthetase class Ia" evidence="19">
    <location>
        <begin position="83"/>
        <end position="555"/>
    </location>
</feature>
<evidence type="ECO:0000256" key="7">
    <source>
        <dbReference type="ARBA" id="ARBA00022723"/>
    </source>
</evidence>
<evidence type="ECO:0000256" key="15">
    <source>
        <dbReference type="HAMAP-Rule" id="MF_02003"/>
    </source>
</evidence>
<proteinExistence type="inferred from homology"/>